<dbReference type="RefSeq" id="WP_034247344.1">
    <property type="nucleotide sequence ID" value="NZ_AQRA01000016.1"/>
</dbReference>
<name>A0A023BMZ2_9FLAO</name>
<keyword evidence="2" id="KW-1185">Reference proteome</keyword>
<dbReference type="Proteomes" id="UP000023541">
    <property type="component" value="Unassembled WGS sequence"/>
</dbReference>
<dbReference type="eggNOG" id="ENOG5032TGC">
    <property type="taxonomic scope" value="Bacteria"/>
</dbReference>
<organism evidence="1 2">
    <name type="scientific">Aquimarina atlantica</name>
    <dbReference type="NCBI Taxonomy" id="1317122"/>
    <lineage>
        <taxon>Bacteria</taxon>
        <taxon>Pseudomonadati</taxon>
        <taxon>Bacteroidota</taxon>
        <taxon>Flavobacteriia</taxon>
        <taxon>Flavobacteriales</taxon>
        <taxon>Flavobacteriaceae</taxon>
        <taxon>Aquimarina</taxon>
    </lineage>
</organism>
<proteinExistence type="predicted"/>
<evidence type="ECO:0000313" key="1">
    <source>
        <dbReference type="EMBL" id="EZH71435.1"/>
    </source>
</evidence>
<accession>A0A023BMZ2</accession>
<dbReference type="EMBL" id="AQRA01000016">
    <property type="protein sequence ID" value="EZH71435.1"/>
    <property type="molecule type" value="Genomic_DNA"/>
</dbReference>
<protein>
    <submittedName>
        <fullName evidence="1">Uncharacterized protein</fullName>
    </submittedName>
</protein>
<sequence>MSNKYNLITTKQLIDEVSNSDLYPQFLAQLQKDLNRAGIDYDIKSKTPQDLFSEVTYLLVEKLQNAFNEYLNLLYAVDVSETKIRSLDSEDSVDIAEHATYLILKREWQKVWYRNKG</sequence>
<dbReference type="STRING" id="1317122.ATO12_07505"/>
<gene>
    <name evidence="1" type="ORF">ATO12_07505</name>
</gene>
<evidence type="ECO:0000313" key="2">
    <source>
        <dbReference type="Proteomes" id="UP000023541"/>
    </source>
</evidence>
<dbReference type="AlphaFoldDB" id="A0A023BMZ2"/>
<comment type="caution">
    <text evidence="1">The sequence shown here is derived from an EMBL/GenBank/DDBJ whole genome shotgun (WGS) entry which is preliminary data.</text>
</comment>
<dbReference type="OrthoDB" id="1120195at2"/>
<reference evidence="1 2" key="1">
    <citation type="submission" date="2014-04" db="EMBL/GenBank/DDBJ databases">
        <title>Aquimarina sp. 22II-S11-z7 Genome Sequencing.</title>
        <authorList>
            <person name="Lai Q."/>
        </authorList>
    </citation>
    <scope>NUCLEOTIDE SEQUENCE [LARGE SCALE GENOMIC DNA]</scope>
    <source>
        <strain evidence="1 2">22II-S11-z7</strain>
    </source>
</reference>